<dbReference type="STRING" id="1077348.A0A2G8SLF7"/>
<proteinExistence type="predicted"/>
<protein>
    <submittedName>
        <fullName evidence="1">Uncharacterized protein</fullName>
    </submittedName>
</protein>
<evidence type="ECO:0000313" key="1">
    <source>
        <dbReference type="EMBL" id="PIL34591.1"/>
    </source>
</evidence>
<dbReference type="Proteomes" id="UP000230002">
    <property type="component" value="Unassembled WGS sequence"/>
</dbReference>
<comment type="caution">
    <text evidence="1">The sequence shown here is derived from an EMBL/GenBank/DDBJ whole genome shotgun (WGS) entry which is preliminary data.</text>
</comment>
<keyword evidence="2" id="KW-1185">Reference proteome</keyword>
<dbReference type="PANTHER" id="PTHR14187:SF5">
    <property type="entry name" value="HEAT SHOCK 70 KDA PROTEIN 12A"/>
    <property type="match status" value="1"/>
</dbReference>
<accession>A0A2G8SLF7</accession>
<evidence type="ECO:0000313" key="2">
    <source>
        <dbReference type="Proteomes" id="UP000230002"/>
    </source>
</evidence>
<name>A0A2G8SLF7_9APHY</name>
<dbReference type="EMBL" id="AYKW01000005">
    <property type="protein sequence ID" value="PIL34591.1"/>
    <property type="molecule type" value="Genomic_DNA"/>
</dbReference>
<sequence length="572" mass="63691">MPAAEAYRGLVRKLVVGIDVGTTFSGVSYAILDPGEVPSIHSITRYPGQENEAGNCKIPSVLYYHQDGTLHSAGAEATAPGMELVAEDEDLVFVEWAPYNSDWDRFKLHLRPEHLDATAISQHDLPPLPPDLSAVDVLADFLDYLFACTRRYICETHSNGESIWASVQDNTVFVLSHPNGWEGLQQSKMRQAAVAAGLVPDTREGRSRVRFVTEGEASLNFCINNGLATDAVQAGESVIIVDAGGGTVDVSSYRFLSTSPISVEEVTSPECTLQGSTRVNVRLHEFLKGHLAASPYGNEEDMKAMLDHFDKSTKPVFKDEKEPSYIKFGTMRDNDPATVFLVGGFAASPWLYSSLKERLGAIGVTLYRPDSHTNKAVANGAVSFFLDHFVSSRVMKMTYGTYVCVKYNADKPEHRARRSKKYVRPSGEVVLSGRFDTVLRKGTRVCENEEILQTYLQEAEDSHGLDRLQAQVICYRGRDTPKWTDVDREMFTHLCTVHADTSQVVRQPKRGPIGTYYTQRFEIVLLCGLTELQAQLRWFENVRSQPLLCEDEDVEKRGPAEIVYVDEVEATP</sequence>
<dbReference type="CDD" id="cd10170">
    <property type="entry name" value="ASKHA_NBD_HSP70"/>
    <property type="match status" value="1"/>
</dbReference>
<dbReference type="InterPro" id="IPR043129">
    <property type="entry name" value="ATPase_NBD"/>
</dbReference>
<dbReference type="AlphaFoldDB" id="A0A2G8SLF7"/>
<dbReference type="PANTHER" id="PTHR14187">
    <property type="entry name" value="ALPHA KINASE/ELONGATION FACTOR 2 KINASE"/>
    <property type="match status" value="1"/>
</dbReference>
<dbReference type="OrthoDB" id="2963168at2759"/>
<gene>
    <name evidence="1" type="ORF">GSI_03370</name>
</gene>
<dbReference type="SUPFAM" id="SSF53067">
    <property type="entry name" value="Actin-like ATPase domain"/>
    <property type="match status" value="2"/>
</dbReference>
<organism evidence="1 2">
    <name type="scientific">Ganoderma sinense ZZ0214-1</name>
    <dbReference type="NCBI Taxonomy" id="1077348"/>
    <lineage>
        <taxon>Eukaryota</taxon>
        <taxon>Fungi</taxon>
        <taxon>Dikarya</taxon>
        <taxon>Basidiomycota</taxon>
        <taxon>Agaricomycotina</taxon>
        <taxon>Agaricomycetes</taxon>
        <taxon>Polyporales</taxon>
        <taxon>Polyporaceae</taxon>
        <taxon>Ganoderma</taxon>
    </lineage>
</organism>
<reference evidence="1 2" key="1">
    <citation type="journal article" date="2015" name="Sci. Rep.">
        <title>Chromosome-level genome map provides insights into diverse defense mechanisms in the medicinal fungus Ganoderma sinense.</title>
        <authorList>
            <person name="Zhu Y."/>
            <person name="Xu J."/>
            <person name="Sun C."/>
            <person name="Zhou S."/>
            <person name="Xu H."/>
            <person name="Nelson D.R."/>
            <person name="Qian J."/>
            <person name="Song J."/>
            <person name="Luo H."/>
            <person name="Xiang L."/>
            <person name="Li Y."/>
            <person name="Xu Z."/>
            <person name="Ji A."/>
            <person name="Wang L."/>
            <person name="Lu S."/>
            <person name="Hayward A."/>
            <person name="Sun W."/>
            <person name="Li X."/>
            <person name="Schwartz D.C."/>
            <person name="Wang Y."/>
            <person name="Chen S."/>
        </authorList>
    </citation>
    <scope>NUCLEOTIDE SEQUENCE [LARGE SCALE GENOMIC DNA]</scope>
    <source>
        <strain evidence="1 2">ZZ0214-1</strain>
    </source>
</reference>
<dbReference type="Gene3D" id="3.30.420.40">
    <property type="match status" value="1"/>
</dbReference>